<dbReference type="EMBL" id="GGEC01050931">
    <property type="protein sequence ID" value="MBX31415.1"/>
    <property type="molecule type" value="Transcribed_RNA"/>
</dbReference>
<sequence length="27" mass="3065">MIPCSLLLQENVAVNCRSRRERGDNCS</sequence>
<name>A0A2P2MME9_RHIMU</name>
<proteinExistence type="predicted"/>
<dbReference type="AlphaFoldDB" id="A0A2P2MME9"/>
<accession>A0A2P2MME9</accession>
<evidence type="ECO:0000313" key="1">
    <source>
        <dbReference type="EMBL" id="MBX31415.1"/>
    </source>
</evidence>
<reference evidence="1" key="1">
    <citation type="submission" date="2018-02" db="EMBL/GenBank/DDBJ databases">
        <title>Rhizophora mucronata_Transcriptome.</title>
        <authorList>
            <person name="Meera S.P."/>
            <person name="Sreeshan A."/>
            <person name="Augustine A."/>
        </authorList>
    </citation>
    <scope>NUCLEOTIDE SEQUENCE</scope>
    <source>
        <tissue evidence="1">Leaf</tissue>
    </source>
</reference>
<organism evidence="1">
    <name type="scientific">Rhizophora mucronata</name>
    <name type="common">Asiatic mangrove</name>
    <dbReference type="NCBI Taxonomy" id="61149"/>
    <lineage>
        <taxon>Eukaryota</taxon>
        <taxon>Viridiplantae</taxon>
        <taxon>Streptophyta</taxon>
        <taxon>Embryophyta</taxon>
        <taxon>Tracheophyta</taxon>
        <taxon>Spermatophyta</taxon>
        <taxon>Magnoliopsida</taxon>
        <taxon>eudicotyledons</taxon>
        <taxon>Gunneridae</taxon>
        <taxon>Pentapetalae</taxon>
        <taxon>rosids</taxon>
        <taxon>fabids</taxon>
        <taxon>Malpighiales</taxon>
        <taxon>Rhizophoraceae</taxon>
        <taxon>Rhizophora</taxon>
    </lineage>
</organism>
<protein>
    <submittedName>
        <fullName evidence="1">Uncharacterized protein</fullName>
    </submittedName>
</protein>